<dbReference type="RefSeq" id="WP_100204832.1">
    <property type="nucleotide sequence ID" value="NZ_PGGW01000069.1"/>
</dbReference>
<keyword evidence="3" id="KW-1185">Reference proteome</keyword>
<proteinExistence type="predicted"/>
<dbReference type="EMBL" id="PGGW01000069">
    <property type="protein sequence ID" value="PJE94220.1"/>
    <property type="molecule type" value="Genomic_DNA"/>
</dbReference>
<dbReference type="AlphaFoldDB" id="A0A2M8LQL2"/>
<reference evidence="2 3" key="1">
    <citation type="submission" date="2017-11" db="EMBL/GenBank/DDBJ databases">
        <title>Streptomyces carmine sp. nov., a novel actinomycete isolated from Sophora alopecuroides in Xinjiang, China.</title>
        <authorList>
            <person name="Wang Y."/>
            <person name="Luo X."/>
            <person name="Wan C."/>
            <person name="Zhang L."/>
        </authorList>
    </citation>
    <scope>NUCLEOTIDE SEQUENCE [LARGE SCALE GENOMIC DNA]</scope>
    <source>
        <strain evidence="2 3">TRM SA0054</strain>
    </source>
</reference>
<organism evidence="2 3">
    <name type="scientific">Streptomyces carminius</name>
    <dbReference type="NCBI Taxonomy" id="2665496"/>
    <lineage>
        <taxon>Bacteria</taxon>
        <taxon>Bacillati</taxon>
        <taxon>Actinomycetota</taxon>
        <taxon>Actinomycetes</taxon>
        <taxon>Kitasatosporales</taxon>
        <taxon>Streptomycetaceae</taxon>
        <taxon>Streptomyces</taxon>
    </lineage>
</organism>
<protein>
    <recommendedName>
        <fullName evidence="1">IrrE N-terminal-like domain-containing protein</fullName>
    </recommendedName>
</protein>
<feature type="domain" description="IrrE N-terminal-like" evidence="1">
    <location>
        <begin position="44"/>
        <end position="99"/>
    </location>
</feature>
<gene>
    <name evidence="2" type="ORF">CUT44_28505</name>
</gene>
<comment type="caution">
    <text evidence="2">The sequence shown here is derived from an EMBL/GenBank/DDBJ whole genome shotgun (WGS) entry which is preliminary data.</text>
</comment>
<evidence type="ECO:0000313" key="3">
    <source>
        <dbReference type="Proteomes" id="UP000230407"/>
    </source>
</evidence>
<dbReference type="Proteomes" id="UP000230407">
    <property type="component" value="Unassembled WGS sequence"/>
</dbReference>
<dbReference type="InterPro" id="IPR010359">
    <property type="entry name" value="IrrE_HExxH"/>
</dbReference>
<evidence type="ECO:0000313" key="2">
    <source>
        <dbReference type="EMBL" id="PJE94220.1"/>
    </source>
</evidence>
<accession>A0A2M8LQL2</accession>
<name>A0A2M8LQL2_9ACTN</name>
<dbReference type="Pfam" id="PF06114">
    <property type="entry name" value="Peptidase_M78"/>
    <property type="match status" value="1"/>
</dbReference>
<sequence length="168" mass="19040">MGAFSLWWMRRRWARRVRGELGLPPDPSLQDAIQAVSARRGRPIRLIVEPLQLRVSGYCAQSEDTDYIYVDAHASPLLQHQVVCHELMHLHLGHEPADHRKIDDEVSRALFGVMDPDIVRLVLGRDEYDEDAELEAEIMGTVLLQCLDMSPQRNKALTASFEIGDTGV</sequence>
<evidence type="ECO:0000259" key="1">
    <source>
        <dbReference type="Pfam" id="PF06114"/>
    </source>
</evidence>